<name>A0A1G8J965_9LACT</name>
<dbReference type="RefSeq" id="WP_092084076.1">
    <property type="nucleotide sequence ID" value="NZ_FNEL01000004.1"/>
</dbReference>
<dbReference type="Gene3D" id="3.30.1820.10">
    <property type="entry name" value="Lp2179-like"/>
    <property type="match status" value="1"/>
</dbReference>
<sequence length="113" mass="12891">MARKKQATLLGFNRTFEVSPECRPYTLRDNGFQPTRNGNFAFERKLDSTNKAGLVLKVMVSKDLENLRISTVNNKGFNSVNIMNLADNDMVVEKVNFIFDGFVERNVLVEVDK</sequence>
<dbReference type="InterPro" id="IPR035942">
    <property type="entry name" value="Lp2179-like_sf"/>
</dbReference>
<dbReference type="InterPro" id="IPR014965">
    <property type="entry name" value="Amino_acid_metab_prot_put"/>
</dbReference>
<comment type="caution">
    <text evidence="1">The sequence shown here is derived from an EMBL/GenBank/DDBJ whole genome shotgun (WGS) entry which is preliminary data.</text>
</comment>
<reference evidence="1 2" key="1">
    <citation type="submission" date="2017-09" db="EMBL/GenBank/DDBJ databases">
        <title>Bacterial strain isolated from the female urinary microbiota.</title>
        <authorList>
            <person name="Thomas-White K."/>
            <person name="Kumar N."/>
            <person name="Forster S."/>
            <person name="Putonti C."/>
            <person name="Lawley T."/>
            <person name="Wolfe A.J."/>
        </authorList>
    </citation>
    <scope>NUCLEOTIDE SEQUENCE [LARGE SCALE GENOMIC DNA]</scope>
    <source>
        <strain evidence="1 2">UMB0852</strain>
    </source>
</reference>
<dbReference type="Pfam" id="PF08866">
    <property type="entry name" value="DUF1831"/>
    <property type="match status" value="1"/>
</dbReference>
<gene>
    <name evidence="1" type="ORF">CJ205_05795</name>
</gene>
<proteinExistence type="predicted"/>
<dbReference type="AlphaFoldDB" id="A0A1G8J965"/>
<dbReference type="Proteomes" id="UP000235682">
    <property type="component" value="Unassembled WGS sequence"/>
</dbReference>
<organism evidence="1 2">
    <name type="scientific">Dolosicoccus paucivorans</name>
    <dbReference type="NCBI Taxonomy" id="84521"/>
    <lineage>
        <taxon>Bacteria</taxon>
        <taxon>Bacillati</taxon>
        <taxon>Bacillota</taxon>
        <taxon>Bacilli</taxon>
        <taxon>Lactobacillales</taxon>
        <taxon>Aerococcaceae</taxon>
        <taxon>Dolosicoccus</taxon>
    </lineage>
</organism>
<keyword evidence="2" id="KW-1185">Reference proteome</keyword>
<dbReference type="EMBL" id="PNHE01000023">
    <property type="protein sequence ID" value="PMC58155.1"/>
    <property type="molecule type" value="Genomic_DNA"/>
</dbReference>
<dbReference type="OrthoDB" id="2166222at2"/>
<evidence type="ECO:0000313" key="1">
    <source>
        <dbReference type="EMBL" id="PMC58155.1"/>
    </source>
</evidence>
<protein>
    <submittedName>
        <fullName evidence="1">Cysteine desulfurase</fullName>
    </submittedName>
</protein>
<dbReference type="SUPFAM" id="SSF160800">
    <property type="entry name" value="Lp2179-like"/>
    <property type="match status" value="1"/>
</dbReference>
<dbReference type="STRING" id="84521.SAMN04487994_10042"/>
<evidence type="ECO:0000313" key="2">
    <source>
        <dbReference type="Proteomes" id="UP000235682"/>
    </source>
</evidence>
<accession>A0A1G8J965</accession>